<organism evidence="2 3">
    <name type="scientific">Candidatus Ornithobacterium hominis</name>
    <dbReference type="NCBI Taxonomy" id="2497989"/>
    <lineage>
        <taxon>Bacteria</taxon>
        <taxon>Pseudomonadati</taxon>
        <taxon>Bacteroidota</taxon>
        <taxon>Flavobacteriia</taxon>
        <taxon>Flavobacteriales</taxon>
        <taxon>Weeksellaceae</taxon>
        <taxon>Ornithobacterium</taxon>
    </lineage>
</organism>
<keyword evidence="1" id="KW-0472">Membrane</keyword>
<evidence type="ECO:0000256" key="1">
    <source>
        <dbReference type="SAM" id="Phobius"/>
    </source>
</evidence>
<evidence type="ECO:0000313" key="2">
    <source>
        <dbReference type="EMBL" id="SZD72987.1"/>
    </source>
</evidence>
<gene>
    <name evidence="2" type="ORF">SAMEA104719789_01099</name>
</gene>
<sequence>MKKVSPNLIGFIIAAIMLVASVYIYQHFLAKKSEYLLDNNSDESYKIQVGHTVYTLAAHQTLPIPLGKGIHHIIVKNEKDSLISQQKIEVKKLRGLVNIGHQTYFIFGLPYGVKVNVDSIFEHNKTTYQGKKYFGPLKIDSSFYIEDFYYNLNENFPSLTKSSLNDTLRTKIFREGDFKQFYFEHFE</sequence>
<dbReference type="OrthoDB" id="1272486at2"/>
<evidence type="ECO:0000313" key="3">
    <source>
        <dbReference type="Proteomes" id="UP000262142"/>
    </source>
</evidence>
<reference evidence="2 3" key="1">
    <citation type="submission" date="2018-09" db="EMBL/GenBank/DDBJ databases">
        <authorList>
            <consortium name="Pathogen Informatics"/>
        </authorList>
    </citation>
    <scope>NUCLEOTIDE SEQUENCE [LARGE SCALE GENOMIC DNA]</scope>
    <source>
        <strain evidence="2 3">OH-22767</strain>
    </source>
</reference>
<dbReference type="EMBL" id="UNSC01000004">
    <property type="protein sequence ID" value="SZD72987.1"/>
    <property type="molecule type" value="Genomic_DNA"/>
</dbReference>
<keyword evidence="1" id="KW-1133">Transmembrane helix</keyword>
<dbReference type="AlphaFoldDB" id="A0A383U055"/>
<dbReference type="Proteomes" id="UP000262142">
    <property type="component" value="Unassembled WGS sequence"/>
</dbReference>
<dbReference type="RefSeq" id="WP_119058061.1">
    <property type="nucleotide sequence ID" value="NZ_UNSC01000004.1"/>
</dbReference>
<keyword evidence="1" id="KW-0812">Transmembrane</keyword>
<feature type="transmembrane region" description="Helical" evidence="1">
    <location>
        <begin position="6"/>
        <end position="25"/>
    </location>
</feature>
<proteinExistence type="predicted"/>
<accession>A0A383U055</accession>
<keyword evidence="3" id="KW-1185">Reference proteome</keyword>
<protein>
    <submittedName>
        <fullName evidence="2">Uncharacterized protein</fullName>
    </submittedName>
</protein>
<name>A0A383U055_9FLAO</name>